<feature type="compositionally biased region" description="Acidic residues" evidence="1">
    <location>
        <begin position="20"/>
        <end position="29"/>
    </location>
</feature>
<organism evidence="2 3">
    <name type="scientific">Blattamonas nauphoetae</name>
    <dbReference type="NCBI Taxonomy" id="2049346"/>
    <lineage>
        <taxon>Eukaryota</taxon>
        <taxon>Metamonada</taxon>
        <taxon>Preaxostyla</taxon>
        <taxon>Oxymonadida</taxon>
        <taxon>Blattamonas</taxon>
    </lineage>
</organism>
<dbReference type="Proteomes" id="UP001281761">
    <property type="component" value="Unassembled WGS sequence"/>
</dbReference>
<dbReference type="EMBL" id="JARBJD010000178">
    <property type="protein sequence ID" value="KAK2948382.1"/>
    <property type="molecule type" value="Genomic_DNA"/>
</dbReference>
<accession>A0ABQ9X861</accession>
<evidence type="ECO:0000313" key="2">
    <source>
        <dbReference type="EMBL" id="KAK2948382.1"/>
    </source>
</evidence>
<name>A0ABQ9X861_9EUKA</name>
<feature type="compositionally biased region" description="Basic and acidic residues" evidence="1">
    <location>
        <begin position="305"/>
        <end position="316"/>
    </location>
</feature>
<feature type="compositionally biased region" description="Basic and acidic residues" evidence="1">
    <location>
        <begin position="222"/>
        <end position="234"/>
    </location>
</feature>
<proteinExistence type="predicted"/>
<protein>
    <submittedName>
        <fullName evidence="2">Uncharacterized protein</fullName>
    </submittedName>
</protein>
<feature type="region of interest" description="Disordered" evidence="1">
    <location>
        <begin position="296"/>
        <end position="316"/>
    </location>
</feature>
<keyword evidence="3" id="KW-1185">Reference proteome</keyword>
<comment type="caution">
    <text evidence="2">The sequence shown here is derived from an EMBL/GenBank/DDBJ whole genome shotgun (WGS) entry which is preliminary data.</text>
</comment>
<gene>
    <name evidence="2" type="ORF">BLNAU_16728</name>
</gene>
<feature type="region of interest" description="Disordered" evidence="1">
    <location>
        <begin position="208"/>
        <end position="235"/>
    </location>
</feature>
<evidence type="ECO:0000313" key="3">
    <source>
        <dbReference type="Proteomes" id="UP001281761"/>
    </source>
</evidence>
<feature type="region of interest" description="Disordered" evidence="1">
    <location>
        <begin position="1"/>
        <end position="34"/>
    </location>
</feature>
<evidence type="ECO:0000256" key="1">
    <source>
        <dbReference type="SAM" id="MobiDB-lite"/>
    </source>
</evidence>
<sequence length="316" mass="35201">MSIHLLPLTAEPTQSSSEGVSEDGNEPIDESSSLFPPISMNPALKLQPRSNVSRPSRHHAQNFLMKEYLGYPYKGGMGSDLLTLLDIAHIQMWKPQLPKKKQQIFSYSTVHPTVDDWSVSGSERVMFHIQLRPTLLSRILKVDQSFHDWRDKLNNTIFKQVKTEFTELRKGWISPSNIESTHTSVVTPQNNPNHPLLICPLAVLPSERHPKDGTTDAQNGRSGERAKGCREARQGQRAIHSHRCSARCATHEHSHKPVLSLQRLPQLNRVARVPVAPLIVLVAVSLSVFQGTHSTEAASPQHAVTADHHQDSLAGV</sequence>
<reference evidence="2 3" key="1">
    <citation type="journal article" date="2022" name="bioRxiv">
        <title>Genomics of Preaxostyla Flagellates Illuminates Evolutionary Transitions and the Path Towards Mitochondrial Loss.</title>
        <authorList>
            <person name="Novak L.V.F."/>
            <person name="Treitli S.C."/>
            <person name="Pyrih J."/>
            <person name="Halakuc P."/>
            <person name="Pipaliya S.V."/>
            <person name="Vacek V."/>
            <person name="Brzon O."/>
            <person name="Soukal P."/>
            <person name="Eme L."/>
            <person name="Dacks J.B."/>
            <person name="Karnkowska A."/>
            <person name="Elias M."/>
            <person name="Hampl V."/>
        </authorList>
    </citation>
    <scope>NUCLEOTIDE SEQUENCE [LARGE SCALE GENOMIC DNA]</scope>
    <source>
        <strain evidence="2">NAU3</strain>
        <tissue evidence="2">Gut</tissue>
    </source>
</reference>